<name>N0B8Y1_9HYPH</name>
<accession>N0B8Y1</accession>
<sequence>MDRYEFEMAVRPKKGKVYRLEAIPAPSPEDEGVEQDQPVKDDEPFSPPDVLINVEDDDDDTQEVLSLEKGSEEVSSA</sequence>
<evidence type="ECO:0000313" key="2">
    <source>
        <dbReference type="EMBL" id="AGK56986.1"/>
    </source>
</evidence>
<organism evidence="2 3">
    <name type="scientific">Hyphomicrobium denitrificans 1NES1</name>
    <dbReference type="NCBI Taxonomy" id="670307"/>
    <lineage>
        <taxon>Bacteria</taxon>
        <taxon>Pseudomonadati</taxon>
        <taxon>Pseudomonadota</taxon>
        <taxon>Alphaproteobacteria</taxon>
        <taxon>Hyphomicrobiales</taxon>
        <taxon>Hyphomicrobiaceae</taxon>
        <taxon>Hyphomicrobium</taxon>
    </lineage>
</organism>
<evidence type="ECO:0000256" key="1">
    <source>
        <dbReference type="SAM" id="MobiDB-lite"/>
    </source>
</evidence>
<evidence type="ECO:0000313" key="3">
    <source>
        <dbReference type="Proteomes" id="UP000005952"/>
    </source>
</evidence>
<feature type="region of interest" description="Disordered" evidence="1">
    <location>
        <begin position="24"/>
        <end position="59"/>
    </location>
</feature>
<proteinExistence type="predicted"/>
<dbReference type="AlphaFoldDB" id="N0B8Y1"/>
<keyword evidence="3" id="KW-1185">Reference proteome</keyword>
<protein>
    <submittedName>
        <fullName evidence="2">Uncharacterized protein</fullName>
    </submittedName>
</protein>
<reference evidence="2 3" key="1">
    <citation type="journal article" date="2013" name="Genome Announc.">
        <title>Genome sequences for three denitrifying bacterial strains isolated from a uranium- and nitrate-contaminated subsurface environment.</title>
        <authorList>
            <person name="Venkatramanan R."/>
            <person name="Prakash O."/>
            <person name="Woyke T."/>
            <person name="Chain P."/>
            <person name="Goodwin L.A."/>
            <person name="Watson D."/>
            <person name="Brooks S."/>
            <person name="Kostka J.E."/>
            <person name="Green S.J."/>
        </authorList>
    </citation>
    <scope>NUCLEOTIDE SEQUENCE [LARGE SCALE GENOMIC DNA]</scope>
    <source>
        <strain evidence="2 3">1NES1</strain>
    </source>
</reference>
<dbReference type="KEGG" id="hdt:HYPDE_26528"/>
<dbReference type="HOGENOM" id="CLU_2633300_0_0_5"/>
<dbReference type="Proteomes" id="UP000005952">
    <property type="component" value="Chromosome"/>
</dbReference>
<gene>
    <name evidence="2" type="ORF">HYPDE_26528</name>
</gene>
<dbReference type="EMBL" id="CP005587">
    <property type="protein sequence ID" value="AGK56986.1"/>
    <property type="molecule type" value="Genomic_DNA"/>
</dbReference>